<dbReference type="EMBL" id="VRUR01000002">
    <property type="protein sequence ID" value="TXN35214.1"/>
    <property type="molecule type" value="Genomic_DNA"/>
</dbReference>
<proteinExistence type="predicted"/>
<dbReference type="RefSeq" id="WP_147743948.1">
    <property type="nucleotide sequence ID" value="NZ_VRUR01000002.1"/>
</dbReference>
<evidence type="ECO:0000313" key="1">
    <source>
        <dbReference type="EMBL" id="TXN35214.1"/>
    </source>
</evidence>
<dbReference type="InterPro" id="IPR027417">
    <property type="entry name" value="P-loop_NTPase"/>
</dbReference>
<keyword evidence="2" id="KW-1185">Reference proteome</keyword>
<evidence type="ECO:0008006" key="3">
    <source>
        <dbReference type="Google" id="ProtNLM"/>
    </source>
</evidence>
<dbReference type="Gene3D" id="3.40.50.300">
    <property type="entry name" value="P-loop containing nucleotide triphosphate hydrolases"/>
    <property type="match status" value="1"/>
</dbReference>
<evidence type="ECO:0000313" key="2">
    <source>
        <dbReference type="Proteomes" id="UP000321456"/>
    </source>
</evidence>
<sequence length="174" mass="19962">MIYLLIGQKGSGKTFIGELFEKHFNIKFVRVEDWAKPIKKDRKVDDENYLKEVFAAVENGIRGSLQKRESLVFESTGLTKYFDAMLLNLQSDFKVVTIGVKATSELCLDRVKSRDQSIHINVSDEQVNKINDAVIKRNRQTDFVINNNNKSEPSLVDEIANIINKNVQLKNRKT</sequence>
<organism evidence="1 2">
    <name type="scientific">Flagellimonas hymeniacidonis</name>
    <dbReference type="NCBI Taxonomy" id="2603628"/>
    <lineage>
        <taxon>Bacteria</taxon>
        <taxon>Pseudomonadati</taxon>
        <taxon>Bacteroidota</taxon>
        <taxon>Flavobacteriia</taxon>
        <taxon>Flavobacteriales</taxon>
        <taxon>Flavobacteriaceae</taxon>
        <taxon>Flagellimonas</taxon>
    </lineage>
</organism>
<dbReference type="Proteomes" id="UP000321456">
    <property type="component" value="Unassembled WGS sequence"/>
</dbReference>
<gene>
    <name evidence="1" type="ORF">FVB32_11535</name>
</gene>
<comment type="caution">
    <text evidence="1">The sequence shown here is derived from an EMBL/GenBank/DDBJ whole genome shotgun (WGS) entry which is preliminary data.</text>
</comment>
<accession>A0A5C8V122</accession>
<name>A0A5C8V122_9FLAO</name>
<dbReference type="SUPFAM" id="SSF52540">
    <property type="entry name" value="P-loop containing nucleoside triphosphate hydrolases"/>
    <property type="match status" value="1"/>
</dbReference>
<reference evidence="1 2" key="1">
    <citation type="submission" date="2019-08" db="EMBL/GenBank/DDBJ databases">
        <title>Professor.</title>
        <authorList>
            <person name="Park J.S."/>
        </authorList>
    </citation>
    <scope>NUCLEOTIDE SEQUENCE [LARGE SCALE GENOMIC DNA]</scope>
    <source>
        <strain evidence="1 2">176CP5-101</strain>
    </source>
</reference>
<dbReference type="Pfam" id="PF13671">
    <property type="entry name" value="AAA_33"/>
    <property type="match status" value="1"/>
</dbReference>
<protein>
    <recommendedName>
        <fullName evidence="3">Shikimate kinase</fullName>
    </recommendedName>
</protein>
<dbReference type="AlphaFoldDB" id="A0A5C8V122"/>